<sequence>MMRPEYNEQWPGNQYGNGNMMSGMNGQWGDRSSFFENGGMMRGDWSSARNNRLQYYQFVLKEQSNVKAIVTKSWDNGDGYNQNTFYRMSYSMDCENWHTVQNSDGLDRIFGGKQDSTEYGNTNWFTPALRDVKCVRINPISWYNNMRPRFQLLRAGNNCGNYNG</sequence>
<dbReference type="EMBL" id="CP111013">
    <property type="protein sequence ID" value="WAQ95472.1"/>
    <property type="molecule type" value="Genomic_DNA"/>
</dbReference>
<gene>
    <name evidence="2" type="ORF">MAR_028162</name>
</gene>
<dbReference type="SUPFAM" id="SSF49785">
    <property type="entry name" value="Galactose-binding domain-like"/>
    <property type="match status" value="1"/>
</dbReference>
<dbReference type="Pfam" id="PF00754">
    <property type="entry name" value="F5_F8_type_C"/>
    <property type="match status" value="1"/>
</dbReference>
<evidence type="ECO:0000313" key="2">
    <source>
        <dbReference type="EMBL" id="WAQ95472.1"/>
    </source>
</evidence>
<evidence type="ECO:0000313" key="3">
    <source>
        <dbReference type="Proteomes" id="UP001164746"/>
    </source>
</evidence>
<dbReference type="InterPro" id="IPR008979">
    <property type="entry name" value="Galactose-bd-like_sf"/>
</dbReference>
<reference evidence="2" key="1">
    <citation type="submission" date="2022-11" db="EMBL/GenBank/DDBJ databases">
        <title>Centuries of genome instability and evolution in soft-shell clam transmissible cancer (bioRxiv).</title>
        <authorList>
            <person name="Hart S.F.M."/>
            <person name="Yonemitsu M.A."/>
            <person name="Giersch R.M."/>
            <person name="Beal B.F."/>
            <person name="Arriagada G."/>
            <person name="Davis B.W."/>
            <person name="Ostrander E.A."/>
            <person name="Goff S.P."/>
            <person name="Metzger M.J."/>
        </authorList>
    </citation>
    <scope>NUCLEOTIDE SEQUENCE</scope>
    <source>
        <strain evidence="2">MELC-2E11</strain>
        <tissue evidence="2">Siphon/mantle</tissue>
    </source>
</reference>
<protein>
    <recommendedName>
        <fullName evidence="1">F5/8 type C domain-containing protein</fullName>
    </recommendedName>
</protein>
<feature type="domain" description="F5/8 type C" evidence="1">
    <location>
        <begin position="1"/>
        <end position="155"/>
    </location>
</feature>
<name>A0ABY7DCT7_MYAAR</name>
<keyword evidence="3" id="KW-1185">Reference proteome</keyword>
<proteinExistence type="predicted"/>
<dbReference type="InterPro" id="IPR000421">
    <property type="entry name" value="FA58C"/>
</dbReference>
<dbReference type="Gene3D" id="2.60.120.260">
    <property type="entry name" value="Galactose-binding domain-like"/>
    <property type="match status" value="1"/>
</dbReference>
<accession>A0ABY7DCT7</accession>
<evidence type="ECO:0000259" key="1">
    <source>
        <dbReference type="PROSITE" id="PS50022"/>
    </source>
</evidence>
<dbReference type="Proteomes" id="UP001164746">
    <property type="component" value="Chromosome 2"/>
</dbReference>
<organism evidence="2 3">
    <name type="scientific">Mya arenaria</name>
    <name type="common">Soft-shell clam</name>
    <dbReference type="NCBI Taxonomy" id="6604"/>
    <lineage>
        <taxon>Eukaryota</taxon>
        <taxon>Metazoa</taxon>
        <taxon>Spiralia</taxon>
        <taxon>Lophotrochozoa</taxon>
        <taxon>Mollusca</taxon>
        <taxon>Bivalvia</taxon>
        <taxon>Autobranchia</taxon>
        <taxon>Heteroconchia</taxon>
        <taxon>Euheterodonta</taxon>
        <taxon>Imparidentia</taxon>
        <taxon>Neoheterodontei</taxon>
        <taxon>Myida</taxon>
        <taxon>Myoidea</taxon>
        <taxon>Myidae</taxon>
        <taxon>Mya</taxon>
    </lineage>
</organism>
<dbReference type="PROSITE" id="PS50022">
    <property type="entry name" value="FA58C_3"/>
    <property type="match status" value="1"/>
</dbReference>